<feature type="region of interest" description="Disordered" evidence="1">
    <location>
        <begin position="103"/>
        <end position="332"/>
    </location>
</feature>
<gene>
    <name evidence="2" type="ORF">Sjap_024551</name>
</gene>
<dbReference type="PANTHER" id="PTHR37715">
    <property type="entry name" value="OS01G0120700 PROTEIN"/>
    <property type="match status" value="1"/>
</dbReference>
<sequence>MDAVAIGSIGDRTAERVWFGDRVSFRCCFLRCQGRRREDEKTRDSDLVSTGEKRGLRLVSAFAVAPLCISKKFIQLVEEKKKRALEKNEACLQWEQKLEGAGKAKAGVEAKGRKLKAGVKHRKKRSASDSYSESDSDSSSGEERHVKENVRDTGNTITLIHRQIMRRGRRNIGEDSGNSPQALVMGTVVMKRFTRRSQRKKQAHKRRHKHRHRHSSPDSSASHSSGNELDVKRRIHKARHHKRHRHSSAGDSSSLDSDDDRHNGRSRSLGKSSDDNHDEKLRNKKHHHRHRHHHHHPHHRNNYHCKDDQIVNVSSKPAEQNGNKGNATETDL</sequence>
<dbReference type="PANTHER" id="PTHR37715:SF1">
    <property type="entry name" value="OS01G0120700 PROTEIN"/>
    <property type="match status" value="1"/>
</dbReference>
<feature type="compositionally biased region" description="Basic residues" evidence="1">
    <location>
        <begin position="192"/>
        <end position="214"/>
    </location>
</feature>
<evidence type="ECO:0000313" key="3">
    <source>
        <dbReference type="Proteomes" id="UP001417504"/>
    </source>
</evidence>
<feature type="compositionally biased region" description="Basic and acidic residues" evidence="1">
    <location>
        <begin position="272"/>
        <end position="281"/>
    </location>
</feature>
<comment type="caution">
    <text evidence="2">The sequence shown here is derived from an EMBL/GenBank/DDBJ whole genome shotgun (WGS) entry which is preliminary data.</text>
</comment>
<feature type="compositionally biased region" description="Polar residues" evidence="1">
    <location>
        <begin position="311"/>
        <end position="332"/>
    </location>
</feature>
<evidence type="ECO:0000313" key="2">
    <source>
        <dbReference type="EMBL" id="KAK9091374.1"/>
    </source>
</evidence>
<dbReference type="AlphaFoldDB" id="A0AAP0EM88"/>
<accession>A0AAP0EM88</accession>
<feature type="compositionally biased region" description="Basic and acidic residues" evidence="1">
    <location>
        <begin position="103"/>
        <end position="112"/>
    </location>
</feature>
<feature type="compositionally biased region" description="Basic residues" evidence="1">
    <location>
        <begin position="113"/>
        <end position="125"/>
    </location>
</feature>
<organism evidence="2 3">
    <name type="scientific">Stephania japonica</name>
    <dbReference type="NCBI Taxonomy" id="461633"/>
    <lineage>
        <taxon>Eukaryota</taxon>
        <taxon>Viridiplantae</taxon>
        <taxon>Streptophyta</taxon>
        <taxon>Embryophyta</taxon>
        <taxon>Tracheophyta</taxon>
        <taxon>Spermatophyta</taxon>
        <taxon>Magnoliopsida</taxon>
        <taxon>Ranunculales</taxon>
        <taxon>Menispermaceae</taxon>
        <taxon>Menispermoideae</taxon>
        <taxon>Cissampelideae</taxon>
        <taxon>Stephania</taxon>
    </lineage>
</organism>
<evidence type="ECO:0000256" key="1">
    <source>
        <dbReference type="SAM" id="MobiDB-lite"/>
    </source>
</evidence>
<reference evidence="2 3" key="1">
    <citation type="submission" date="2024-01" db="EMBL/GenBank/DDBJ databases">
        <title>Genome assemblies of Stephania.</title>
        <authorList>
            <person name="Yang L."/>
        </authorList>
    </citation>
    <scope>NUCLEOTIDE SEQUENCE [LARGE SCALE GENOMIC DNA]</scope>
    <source>
        <strain evidence="2">QJT</strain>
        <tissue evidence="2">Leaf</tissue>
    </source>
</reference>
<dbReference type="EMBL" id="JBBNAE010000010">
    <property type="protein sequence ID" value="KAK9091374.1"/>
    <property type="molecule type" value="Genomic_DNA"/>
</dbReference>
<dbReference type="Proteomes" id="UP001417504">
    <property type="component" value="Unassembled WGS sequence"/>
</dbReference>
<name>A0AAP0EM88_9MAGN</name>
<feature type="compositionally biased region" description="Basic and acidic residues" evidence="1">
    <location>
        <begin position="141"/>
        <end position="151"/>
    </location>
</feature>
<feature type="compositionally biased region" description="Low complexity" evidence="1">
    <location>
        <begin position="128"/>
        <end position="139"/>
    </location>
</feature>
<feature type="compositionally biased region" description="Basic residues" evidence="1">
    <location>
        <begin position="233"/>
        <end position="247"/>
    </location>
</feature>
<proteinExistence type="predicted"/>
<keyword evidence="3" id="KW-1185">Reference proteome</keyword>
<protein>
    <submittedName>
        <fullName evidence="2">Uncharacterized protein</fullName>
    </submittedName>
</protein>
<feature type="compositionally biased region" description="Basic residues" evidence="1">
    <location>
        <begin position="282"/>
        <end position="303"/>
    </location>
</feature>